<feature type="domain" description="CR-type" evidence="11">
    <location>
        <begin position="137"/>
        <end position="219"/>
    </location>
</feature>
<keyword evidence="2 8" id="KW-0677">Repeat</keyword>
<evidence type="ECO:0000313" key="12">
    <source>
        <dbReference type="EMBL" id="PIR70520.1"/>
    </source>
</evidence>
<dbReference type="GO" id="GO:0008270">
    <property type="term" value="F:zinc ion binding"/>
    <property type="evidence" value="ECO:0007669"/>
    <property type="project" value="UniProtKB-UniRule"/>
</dbReference>
<evidence type="ECO:0000256" key="4">
    <source>
        <dbReference type="ARBA" id="ARBA00022833"/>
    </source>
</evidence>
<feature type="binding site" evidence="8">
    <location>
        <position position="170"/>
    </location>
    <ligand>
        <name>Zn(2+)</name>
        <dbReference type="ChEBI" id="CHEBI:29105"/>
        <label>2</label>
    </ligand>
</feature>
<keyword evidence="8" id="KW-0963">Cytoplasm</keyword>
<dbReference type="InterPro" id="IPR018253">
    <property type="entry name" value="DnaJ_domain_CS"/>
</dbReference>
<dbReference type="InterPro" id="IPR036410">
    <property type="entry name" value="HSP_DnaJ_Cys-rich_dom_sf"/>
</dbReference>
<dbReference type="PANTHER" id="PTHR43096:SF10">
    <property type="entry name" value="CHAPERONE PROTEIN DNAJ A6, CHLOROPLASTIC"/>
    <property type="match status" value="1"/>
</dbReference>
<feature type="repeat" description="CXXCXGXG motif" evidence="8">
    <location>
        <begin position="207"/>
        <end position="214"/>
    </location>
</feature>
<evidence type="ECO:0000256" key="5">
    <source>
        <dbReference type="ARBA" id="ARBA00023186"/>
    </source>
</evidence>
<comment type="subunit">
    <text evidence="8">Homodimer.</text>
</comment>
<comment type="similarity">
    <text evidence="6 8">Belongs to the DnaJ family.</text>
</comment>
<comment type="caution">
    <text evidence="12">The sequence shown here is derived from an EMBL/GenBank/DDBJ whole genome shotgun (WGS) entry which is preliminary data.</text>
</comment>
<feature type="repeat" description="CXXCXGXG motif" evidence="8">
    <location>
        <begin position="167"/>
        <end position="174"/>
    </location>
</feature>
<keyword evidence="8" id="KW-0346">Stress response</keyword>
<evidence type="ECO:0000256" key="8">
    <source>
        <dbReference type="HAMAP-Rule" id="MF_01152"/>
    </source>
</evidence>
<dbReference type="PROSITE" id="PS00636">
    <property type="entry name" value="DNAJ_1"/>
    <property type="match status" value="1"/>
</dbReference>
<dbReference type="Pfam" id="PF01556">
    <property type="entry name" value="DnaJ_C"/>
    <property type="match status" value="1"/>
</dbReference>
<dbReference type="CDD" id="cd06257">
    <property type="entry name" value="DnaJ"/>
    <property type="match status" value="1"/>
</dbReference>
<evidence type="ECO:0000256" key="1">
    <source>
        <dbReference type="ARBA" id="ARBA00022723"/>
    </source>
</evidence>
<gene>
    <name evidence="8 12" type="primary">dnaJ</name>
    <name evidence="12" type="ORF">COU46_01120</name>
</gene>
<dbReference type="GO" id="GO:0006260">
    <property type="term" value="P:DNA replication"/>
    <property type="evidence" value="ECO:0007669"/>
    <property type="project" value="UniProtKB-KW"/>
</dbReference>
<keyword evidence="1 8" id="KW-0479">Metal-binding</keyword>
<keyword evidence="5 8" id="KW-0143">Chaperone</keyword>
<dbReference type="NCBIfam" id="TIGR02349">
    <property type="entry name" value="DnaJ_bact"/>
    <property type="match status" value="1"/>
</dbReference>
<dbReference type="GO" id="GO:0005524">
    <property type="term" value="F:ATP binding"/>
    <property type="evidence" value="ECO:0007669"/>
    <property type="project" value="InterPro"/>
</dbReference>
<dbReference type="InterPro" id="IPR001305">
    <property type="entry name" value="HSP_DnaJ_Cys-rich_dom"/>
</dbReference>
<dbReference type="Pfam" id="PF00684">
    <property type="entry name" value="DnaJ_CXXCXGXG"/>
    <property type="match status" value="1"/>
</dbReference>
<dbReference type="PROSITE" id="PS51188">
    <property type="entry name" value="ZF_CR"/>
    <property type="match status" value="1"/>
</dbReference>
<evidence type="ECO:0000256" key="7">
    <source>
        <dbReference type="ARBA" id="ARBA00067609"/>
    </source>
</evidence>
<dbReference type="GO" id="GO:0042026">
    <property type="term" value="P:protein refolding"/>
    <property type="evidence" value="ECO:0007669"/>
    <property type="project" value="TreeGrafter"/>
</dbReference>
<protein>
    <recommendedName>
        <fullName evidence="7 8">Chaperone protein DnaJ</fullName>
    </recommendedName>
</protein>
<feature type="binding site" evidence="8">
    <location>
        <position position="150"/>
    </location>
    <ligand>
        <name>Zn(2+)</name>
        <dbReference type="ChEBI" id="CHEBI:29105"/>
        <label>1</label>
    </ligand>
</feature>
<dbReference type="Proteomes" id="UP000229383">
    <property type="component" value="Unassembled WGS sequence"/>
</dbReference>
<feature type="repeat" description="CXXCXGXG motif" evidence="8">
    <location>
        <begin position="193"/>
        <end position="200"/>
    </location>
</feature>
<dbReference type="Gene3D" id="2.10.230.10">
    <property type="entry name" value="Heat shock protein DnaJ, cysteine-rich domain"/>
    <property type="match status" value="1"/>
</dbReference>
<dbReference type="FunFam" id="2.60.260.20:FF:000005">
    <property type="entry name" value="Chaperone protein dnaJ 1, mitochondrial"/>
    <property type="match status" value="1"/>
</dbReference>
<comment type="function">
    <text evidence="8">Participates actively in the response to hyperosmotic and heat shock by preventing the aggregation of stress-denatured proteins and by disaggregating proteins, also in an autonomous, DnaK-independent fashion. Unfolded proteins bind initially to DnaJ; upon interaction with the DnaJ-bound protein, DnaK hydrolyzes its bound ATP, resulting in the formation of a stable complex. GrpE releases ADP from DnaK; ATP binding to DnaK triggers the release of the substrate protein, thus completing the reaction cycle. Several rounds of ATP-dependent interactions between DnaJ, DnaK and GrpE are required for fully efficient folding. Also involved, together with DnaK and GrpE, in the DNA replication of plasmids through activation of initiation proteins.</text>
</comment>
<dbReference type="SUPFAM" id="SSF49493">
    <property type="entry name" value="HSP40/DnaJ peptide-binding domain"/>
    <property type="match status" value="2"/>
</dbReference>
<dbReference type="PROSITE" id="PS50076">
    <property type="entry name" value="DNAJ_2"/>
    <property type="match status" value="1"/>
</dbReference>
<feature type="repeat" description="CXXCXGXG motif" evidence="8">
    <location>
        <begin position="150"/>
        <end position="157"/>
    </location>
</feature>
<feature type="binding site" evidence="8">
    <location>
        <position position="153"/>
    </location>
    <ligand>
        <name>Zn(2+)</name>
        <dbReference type="ChEBI" id="CHEBI:29105"/>
        <label>1</label>
    </ligand>
</feature>
<dbReference type="Gene3D" id="2.60.260.20">
    <property type="entry name" value="Urease metallochaperone UreE, N-terminal domain"/>
    <property type="match status" value="2"/>
</dbReference>
<dbReference type="CDD" id="cd10719">
    <property type="entry name" value="DnaJ_zf"/>
    <property type="match status" value="1"/>
</dbReference>
<comment type="cofactor">
    <cofactor evidence="8">
        <name>Zn(2+)</name>
        <dbReference type="ChEBI" id="CHEBI:29105"/>
    </cofactor>
    <text evidence="8">Binds 2 Zn(2+) ions per monomer.</text>
</comment>
<keyword evidence="4 8" id="KW-0862">Zinc</keyword>
<dbReference type="EMBL" id="PFCN01000014">
    <property type="protein sequence ID" value="PIR70520.1"/>
    <property type="molecule type" value="Genomic_DNA"/>
</dbReference>
<dbReference type="InterPro" id="IPR008971">
    <property type="entry name" value="HSP40/DnaJ_pept-bd"/>
</dbReference>
<dbReference type="Pfam" id="PF00226">
    <property type="entry name" value="DnaJ"/>
    <property type="match status" value="1"/>
</dbReference>
<organism evidence="12 13">
    <name type="scientific">Candidatus Niyogibacteria bacterium CG10_big_fil_rev_8_21_14_0_10_42_19</name>
    <dbReference type="NCBI Taxonomy" id="1974725"/>
    <lineage>
        <taxon>Bacteria</taxon>
        <taxon>Candidatus Niyogiibacteriota</taxon>
    </lineage>
</organism>
<dbReference type="PRINTS" id="PR00625">
    <property type="entry name" value="JDOMAIN"/>
</dbReference>
<evidence type="ECO:0000256" key="2">
    <source>
        <dbReference type="ARBA" id="ARBA00022737"/>
    </source>
</evidence>
<dbReference type="InterPro" id="IPR002939">
    <property type="entry name" value="DnaJ_C"/>
</dbReference>
<accession>A0A2H0TG40</accession>
<dbReference type="SUPFAM" id="SSF57938">
    <property type="entry name" value="DnaJ/Hsp40 cysteine-rich domain"/>
    <property type="match status" value="1"/>
</dbReference>
<dbReference type="HAMAP" id="MF_01152">
    <property type="entry name" value="DnaJ"/>
    <property type="match status" value="1"/>
</dbReference>
<dbReference type="GO" id="GO:0031072">
    <property type="term" value="F:heat shock protein binding"/>
    <property type="evidence" value="ECO:0007669"/>
    <property type="project" value="InterPro"/>
</dbReference>
<feature type="binding site" evidence="8">
    <location>
        <position position="210"/>
    </location>
    <ligand>
        <name>Zn(2+)</name>
        <dbReference type="ChEBI" id="CHEBI:29105"/>
        <label>1</label>
    </ligand>
</feature>
<evidence type="ECO:0000256" key="6">
    <source>
        <dbReference type="ARBA" id="ARBA00061004"/>
    </source>
</evidence>
<dbReference type="SMART" id="SM00271">
    <property type="entry name" value="DnaJ"/>
    <property type="match status" value="1"/>
</dbReference>
<dbReference type="GO" id="GO:0009408">
    <property type="term" value="P:response to heat"/>
    <property type="evidence" value="ECO:0007669"/>
    <property type="project" value="InterPro"/>
</dbReference>
<dbReference type="InterPro" id="IPR001623">
    <property type="entry name" value="DnaJ_domain"/>
</dbReference>
<sequence>MKDYYNILGISKTASKEEIKKAYRKLAHEHHPDKNSGTDAKFKEINEAYQVLSNEKKRAEYDRYGRVFSDGQQSQGQAGQWGSYDFGFSGAEPFGDISDIFEDFLGFGGGRSRRTRTKRGRDISIDIDLTFEEAIFGTKRKILLRKNVECVECKGSGNAPGSKIKKCETCDGSGTVRSQRTTFFGTFSTSVECSKCRGYGQTAEKQCKNCAGSGITRKEEEVSIGIPPGIESGEVLSLVGQGEAVQGGVSGDLYIKIRVRPHEVFVREGKNIVMLLEIPLTDALLGGEKVINVLDGEIKIKIPAGVDFGEVLRVRGRGVPIESGGRGDLLIRIKVRNPKNLSRKARKLIDELKEEGI</sequence>
<dbReference type="Gene3D" id="1.10.287.110">
    <property type="entry name" value="DnaJ domain"/>
    <property type="match status" value="1"/>
</dbReference>
<dbReference type="CDD" id="cd10747">
    <property type="entry name" value="DnaJ_C"/>
    <property type="match status" value="1"/>
</dbReference>
<name>A0A2H0TG40_9BACT</name>
<keyword evidence="3 8" id="KW-0863">Zinc-finger</keyword>
<evidence type="ECO:0000256" key="9">
    <source>
        <dbReference type="PROSITE-ProRule" id="PRU00546"/>
    </source>
</evidence>
<comment type="domain">
    <text evidence="8">The J domain is necessary and sufficient to stimulate DnaK ATPase activity. Zinc center 1 plays an important role in the autonomous, DnaK-independent chaperone activity of DnaJ. Zinc center 2 is essential for interaction with DnaK and for DnaJ activity.</text>
</comment>
<dbReference type="NCBIfam" id="NF008035">
    <property type="entry name" value="PRK10767.1"/>
    <property type="match status" value="1"/>
</dbReference>
<dbReference type="GO" id="GO:0005737">
    <property type="term" value="C:cytoplasm"/>
    <property type="evidence" value="ECO:0007669"/>
    <property type="project" value="UniProtKB-SubCell"/>
</dbReference>
<dbReference type="FunFam" id="2.10.230.10:FF:000002">
    <property type="entry name" value="Molecular chaperone DnaJ"/>
    <property type="match status" value="1"/>
</dbReference>
<reference evidence="13" key="1">
    <citation type="submission" date="2017-09" db="EMBL/GenBank/DDBJ databases">
        <title>Depth-based differentiation of microbial function through sediment-hosted aquifers and enrichment of novel symbionts in the deep terrestrial subsurface.</title>
        <authorList>
            <person name="Probst A.J."/>
            <person name="Ladd B."/>
            <person name="Jarett J.K."/>
            <person name="Geller-Mcgrath D.E."/>
            <person name="Sieber C.M.K."/>
            <person name="Emerson J.B."/>
            <person name="Anantharaman K."/>
            <person name="Thomas B.C."/>
            <person name="Malmstrom R."/>
            <person name="Stieglmeier M."/>
            <person name="Klingl A."/>
            <person name="Woyke T."/>
            <person name="Ryan C.M."/>
            <person name="Banfield J.F."/>
        </authorList>
    </citation>
    <scope>NUCLEOTIDE SEQUENCE [LARGE SCALE GENOMIC DNA]</scope>
</reference>
<evidence type="ECO:0000259" key="11">
    <source>
        <dbReference type="PROSITE" id="PS51188"/>
    </source>
</evidence>
<feature type="binding site" evidence="8">
    <location>
        <position position="193"/>
    </location>
    <ligand>
        <name>Zn(2+)</name>
        <dbReference type="ChEBI" id="CHEBI:29105"/>
        <label>2</label>
    </ligand>
</feature>
<proteinExistence type="inferred from homology"/>
<evidence type="ECO:0000259" key="10">
    <source>
        <dbReference type="PROSITE" id="PS50076"/>
    </source>
</evidence>
<dbReference type="PANTHER" id="PTHR43096">
    <property type="entry name" value="DNAJ HOMOLOG 1, MITOCHONDRIAL-RELATED"/>
    <property type="match status" value="1"/>
</dbReference>
<dbReference type="InterPro" id="IPR012724">
    <property type="entry name" value="DnaJ"/>
</dbReference>
<evidence type="ECO:0000313" key="13">
    <source>
        <dbReference type="Proteomes" id="UP000229383"/>
    </source>
</evidence>
<feature type="binding site" evidence="8">
    <location>
        <position position="167"/>
    </location>
    <ligand>
        <name>Zn(2+)</name>
        <dbReference type="ChEBI" id="CHEBI:29105"/>
        <label>2</label>
    </ligand>
</feature>
<dbReference type="SUPFAM" id="SSF46565">
    <property type="entry name" value="Chaperone J-domain"/>
    <property type="match status" value="1"/>
</dbReference>
<feature type="binding site" evidence="8">
    <location>
        <position position="207"/>
    </location>
    <ligand>
        <name>Zn(2+)</name>
        <dbReference type="ChEBI" id="CHEBI:29105"/>
        <label>1</label>
    </ligand>
</feature>
<keyword evidence="8" id="KW-0235">DNA replication</keyword>
<comment type="subcellular location">
    <subcellularLocation>
        <location evidence="8">Cytoplasm</location>
    </subcellularLocation>
</comment>
<feature type="zinc finger region" description="CR-type" evidence="9">
    <location>
        <begin position="137"/>
        <end position="219"/>
    </location>
</feature>
<evidence type="ECO:0000256" key="3">
    <source>
        <dbReference type="ARBA" id="ARBA00022771"/>
    </source>
</evidence>
<feature type="binding site" evidence="8">
    <location>
        <position position="196"/>
    </location>
    <ligand>
        <name>Zn(2+)</name>
        <dbReference type="ChEBI" id="CHEBI:29105"/>
        <label>2</label>
    </ligand>
</feature>
<dbReference type="AlphaFoldDB" id="A0A2H0TG40"/>
<dbReference type="GO" id="GO:0051082">
    <property type="term" value="F:unfolded protein binding"/>
    <property type="evidence" value="ECO:0007669"/>
    <property type="project" value="UniProtKB-UniRule"/>
</dbReference>
<dbReference type="InterPro" id="IPR036869">
    <property type="entry name" value="J_dom_sf"/>
</dbReference>
<feature type="domain" description="J" evidence="10">
    <location>
        <begin position="3"/>
        <end position="65"/>
    </location>
</feature>